<proteinExistence type="predicted"/>
<dbReference type="EMBL" id="PQIB02000011">
    <property type="protein sequence ID" value="RLM87718.1"/>
    <property type="molecule type" value="Genomic_DNA"/>
</dbReference>
<keyword evidence="3" id="KW-1185">Reference proteome</keyword>
<protein>
    <submittedName>
        <fullName evidence="2">Uncharacterized protein</fullName>
    </submittedName>
</protein>
<dbReference type="AlphaFoldDB" id="A0A3L6QW32"/>
<evidence type="ECO:0000313" key="2">
    <source>
        <dbReference type="EMBL" id="RLM87718.1"/>
    </source>
</evidence>
<name>A0A3L6QW32_PANMI</name>
<reference evidence="3" key="1">
    <citation type="journal article" date="2019" name="Nat. Commun.">
        <title>The genome of broomcorn millet.</title>
        <authorList>
            <person name="Zou C."/>
            <person name="Miki D."/>
            <person name="Li D."/>
            <person name="Tang Q."/>
            <person name="Xiao L."/>
            <person name="Rajput S."/>
            <person name="Deng P."/>
            <person name="Jia W."/>
            <person name="Huang R."/>
            <person name="Zhang M."/>
            <person name="Sun Y."/>
            <person name="Hu J."/>
            <person name="Fu X."/>
            <person name="Schnable P.S."/>
            <person name="Li F."/>
            <person name="Zhang H."/>
            <person name="Feng B."/>
            <person name="Zhu X."/>
            <person name="Liu R."/>
            <person name="Schnable J.C."/>
            <person name="Zhu J.-K."/>
            <person name="Zhang H."/>
        </authorList>
    </citation>
    <scope>NUCLEOTIDE SEQUENCE [LARGE SCALE GENOMIC DNA]</scope>
</reference>
<evidence type="ECO:0000313" key="3">
    <source>
        <dbReference type="Proteomes" id="UP000275267"/>
    </source>
</evidence>
<dbReference type="Proteomes" id="UP000275267">
    <property type="component" value="Unassembled WGS sequence"/>
</dbReference>
<comment type="caution">
    <text evidence="2">The sequence shown here is derived from an EMBL/GenBank/DDBJ whole genome shotgun (WGS) entry which is preliminary data.</text>
</comment>
<feature type="region of interest" description="Disordered" evidence="1">
    <location>
        <begin position="19"/>
        <end position="83"/>
    </location>
</feature>
<evidence type="ECO:0000256" key="1">
    <source>
        <dbReference type="SAM" id="MobiDB-lite"/>
    </source>
</evidence>
<accession>A0A3L6QW32</accession>
<organism evidence="2 3">
    <name type="scientific">Panicum miliaceum</name>
    <name type="common">Proso millet</name>
    <name type="synonym">Broomcorn millet</name>
    <dbReference type="NCBI Taxonomy" id="4540"/>
    <lineage>
        <taxon>Eukaryota</taxon>
        <taxon>Viridiplantae</taxon>
        <taxon>Streptophyta</taxon>
        <taxon>Embryophyta</taxon>
        <taxon>Tracheophyta</taxon>
        <taxon>Spermatophyta</taxon>
        <taxon>Magnoliopsida</taxon>
        <taxon>Liliopsida</taxon>
        <taxon>Poales</taxon>
        <taxon>Poaceae</taxon>
        <taxon>PACMAD clade</taxon>
        <taxon>Panicoideae</taxon>
        <taxon>Panicodae</taxon>
        <taxon>Paniceae</taxon>
        <taxon>Panicinae</taxon>
        <taxon>Panicum</taxon>
        <taxon>Panicum sect. Panicum</taxon>
    </lineage>
</organism>
<sequence>MAMMDRRWLSPPHPLIERVERDEMRSVSNPSPLLELEASGGDEDKAAVQVQHSSPSLKGSDPPRSPILSLRQPTEHGPSRVRLGGDSISIAFCSIPSISKK</sequence>
<gene>
    <name evidence="2" type="ORF">C2845_PM04G01110</name>
</gene>